<dbReference type="EMBL" id="FNFY01000020">
    <property type="protein sequence ID" value="SDL06578.1"/>
    <property type="molecule type" value="Genomic_DNA"/>
</dbReference>
<keyword evidence="1" id="KW-0472">Membrane</keyword>
<organism evidence="2 3">
    <name type="scientific">Lacicoccus qingdaonensis</name>
    <dbReference type="NCBI Taxonomy" id="576118"/>
    <lineage>
        <taxon>Bacteria</taxon>
        <taxon>Bacillati</taxon>
        <taxon>Bacillota</taxon>
        <taxon>Bacilli</taxon>
        <taxon>Bacillales</taxon>
        <taxon>Salinicoccaceae</taxon>
        <taxon>Lacicoccus</taxon>
    </lineage>
</organism>
<feature type="transmembrane region" description="Helical" evidence="1">
    <location>
        <begin position="63"/>
        <end position="85"/>
    </location>
</feature>
<feature type="transmembrane region" description="Helical" evidence="1">
    <location>
        <begin position="29"/>
        <end position="51"/>
    </location>
</feature>
<keyword evidence="3" id="KW-1185">Reference proteome</keyword>
<evidence type="ECO:0000256" key="1">
    <source>
        <dbReference type="SAM" id="Phobius"/>
    </source>
</evidence>
<name>A0A1G9H0W5_9BACL</name>
<proteinExistence type="predicted"/>
<sequence length="97" mass="11312">MITGVNLLIASFYYTTFARDWFKNVNIKVVIYLVPMGFTYMFYFMPLINLVNTGIEINAFWNFTLYTLPYIILGLGILAYAVTYFTTQKKAVRHDVV</sequence>
<gene>
    <name evidence="2" type="ORF">SAMN05216216_1204</name>
</gene>
<dbReference type="AlphaFoldDB" id="A0A1G9H0W5"/>
<keyword evidence="1" id="KW-0812">Transmembrane</keyword>
<reference evidence="3" key="1">
    <citation type="submission" date="2016-10" db="EMBL/GenBank/DDBJ databases">
        <authorList>
            <person name="Varghese N."/>
            <person name="Submissions S."/>
        </authorList>
    </citation>
    <scope>NUCLEOTIDE SEQUENCE [LARGE SCALE GENOMIC DNA]</scope>
    <source>
        <strain evidence="3">CGMCC 1.8895</strain>
    </source>
</reference>
<evidence type="ECO:0000313" key="3">
    <source>
        <dbReference type="Proteomes" id="UP000199008"/>
    </source>
</evidence>
<protein>
    <submittedName>
        <fullName evidence="2">Uncharacterized protein</fullName>
    </submittedName>
</protein>
<keyword evidence="1" id="KW-1133">Transmembrane helix</keyword>
<accession>A0A1G9H0W5</accession>
<dbReference type="Proteomes" id="UP000199008">
    <property type="component" value="Unassembled WGS sequence"/>
</dbReference>
<evidence type="ECO:0000313" key="2">
    <source>
        <dbReference type="EMBL" id="SDL06578.1"/>
    </source>
</evidence>